<accession>A0A4Z0XYG3</accession>
<proteinExistence type="predicted"/>
<evidence type="ECO:0000313" key="2">
    <source>
        <dbReference type="EMBL" id="TGJ76569.1"/>
    </source>
</evidence>
<keyword evidence="3" id="KW-1185">Reference proteome</keyword>
<gene>
    <name evidence="2" type="ORF">CAGA_14860</name>
</gene>
<comment type="caution">
    <text evidence="2">The sequence shown here is derived from an EMBL/GenBank/DDBJ whole genome shotgun (WGS) entry which is preliminary data.</text>
</comment>
<feature type="transmembrane region" description="Helical" evidence="1">
    <location>
        <begin position="6"/>
        <end position="24"/>
    </location>
</feature>
<keyword evidence="1" id="KW-1133">Transmembrane helix</keyword>
<keyword evidence="1" id="KW-0472">Membrane</keyword>
<evidence type="ECO:0008006" key="4">
    <source>
        <dbReference type="Google" id="ProtNLM"/>
    </source>
</evidence>
<dbReference type="InterPro" id="IPR021338">
    <property type="entry name" value="DUF2953"/>
</dbReference>
<dbReference type="AlphaFoldDB" id="A0A4Z0XYG3"/>
<dbReference type="RefSeq" id="WP_135659342.1">
    <property type="nucleotide sequence ID" value="NZ_SRMQ01000005.1"/>
</dbReference>
<reference evidence="2 3" key="1">
    <citation type="submission" date="2019-04" db="EMBL/GenBank/DDBJ databases">
        <authorList>
            <person name="Poehlein A."/>
            <person name="Bengelsdorf F.R."/>
            <person name="Duerre P."/>
            <person name="Daniel R."/>
        </authorList>
    </citation>
    <scope>NUCLEOTIDE SEQUENCE [LARGE SCALE GENOMIC DNA]</scope>
    <source>
        <strain evidence="2 3">BS-1</strain>
    </source>
</reference>
<name>A0A4Z0XYG3_9FIRM</name>
<dbReference type="OrthoDB" id="1853337at2"/>
<evidence type="ECO:0000313" key="3">
    <source>
        <dbReference type="Proteomes" id="UP000297714"/>
    </source>
</evidence>
<dbReference type="Pfam" id="PF11167">
    <property type="entry name" value="DUF2953"/>
    <property type="match status" value="1"/>
</dbReference>
<dbReference type="EMBL" id="SRMQ01000005">
    <property type="protein sequence ID" value="TGJ76569.1"/>
    <property type="molecule type" value="Genomic_DNA"/>
</dbReference>
<keyword evidence="1" id="KW-0812">Transmembrane</keyword>
<organism evidence="2 3">
    <name type="scientific">Caproiciproducens galactitolivorans</name>
    <dbReference type="NCBI Taxonomy" id="642589"/>
    <lineage>
        <taxon>Bacteria</taxon>
        <taxon>Bacillati</taxon>
        <taxon>Bacillota</taxon>
        <taxon>Clostridia</taxon>
        <taxon>Eubacteriales</taxon>
        <taxon>Acutalibacteraceae</taxon>
        <taxon>Caproiciproducens</taxon>
    </lineage>
</organism>
<dbReference type="Proteomes" id="UP000297714">
    <property type="component" value="Unassembled WGS sequence"/>
</dbReference>
<sequence length="219" mass="24763">MNALKIFFIIILFFGILLICPVTVKMRFENEFTATIRYLFFRYKIPAEREAPQKSEEKVGKEEAEEKKDTKSKIKEIIKQKGLSGFLSIISEFSSIATGAAKKLFSHLIIQNISVEITVADEDAAQAAINYGYTCSVVYTAMGILVANKNCRRYHINVVPDFNRKESSVLFQYKARIMLLSILISLLPALMQSTKLYKAAKANPKISNNSTNKAVHEHE</sequence>
<protein>
    <recommendedName>
        <fullName evidence="4">DUF2953 domain-containing protein</fullName>
    </recommendedName>
</protein>
<evidence type="ECO:0000256" key="1">
    <source>
        <dbReference type="SAM" id="Phobius"/>
    </source>
</evidence>